<dbReference type="Gene3D" id="3.40.630.10">
    <property type="entry name" value="Zn peptidases"/>
    <property type="match status" value="1"/>
</dbReference>
<proteinExistence type="inferred from homology"/>
<gene>
    <name evidence="6" type="ORF">SCODWIG_00008</name>
</gene>
<dbReference type="InterPro" id="IPR040234">
    <property type="entry name" value="QC/QCL"/>
</dbReference>
<keyword evidence="4" id="KW-1133">Transmembrane helix</keyword>
<keyword evidence="2" id="KW-0012">Acyltransferase</keyword>
<name>A0A376B0Q7_9ASCO</name>
<dbReference type="Pfam" id="PF04389">
    <property type="entry name" value="Peptidase_M28"/>
    <property type="match status" value="1"/>
</dbReference>
<dbReference type="GO" id="GO:0016603">
    <property type="term" value="F:glutaminyl-peptide cyclotransferase activity"/>
    <property type="evidence" value="ECO:0007669"/>
    <property type="project" value="TreeGrafter"/>
</dbReference>
<keyword evidence="1" id="KW-0808">Transferase</keyword>
<dbReference type="GO" id="GO:0006508">
    <property type="term" value="P:proteolysis"/>
    <property type="evidence" value="ECO:0007669"/>
    <property type="project" value="UniProtKB-KW"/>
</dbReference>
<dbReference type="AlphaFoldDB" id="A0A376B0Q7"/>
<dbReference type="PANTHER" id="PTHR12283:SF6">
    <property type="entry name" value="GLUTAMINYL-PEPTIDE CYCLOTRANSFERASE-RELATED"/>
    <property type="match status" value="1"/>
</dbReference>
<protein>
    <recommendedName>
        <fullName evidence="3">Peptide hydrolase</fullName>
        <ecNumber evidence="3">3.4.-.-</ecNumber>
    </recommendedName>
</protein>
<keyword evidence="3" id="KW-0862">Zinc</keyword>
<evidence type="ECO:0000256" key="1">
    <source>
        <dbReference type="ARBA" id="ARBA00022679"/>
    </source>
</evidence>
<dbReference type="EMBL" id="UFAJ01000001">
    <property type="protein sequence ID" value="SSD58247.1"/>
    <property type="molecule type" value="Genomic_DNA"/>
</dbReference>
<keyword evidence="4" id="KW-0812">Transmembrane</keyword>
<reference evidence="7" key="1">
    <citation type="submission" date="2018-06" db="EMBL/GenBank/DDBJ databases">
        <authorList>
            <person name="Guldener U."/>
        </authorList>
    </citation>
    <scope>NUCLEOTIDE SEQUENCE [LARGE SCALE GENOMIC DNA]</scope>
    <source>
        <strain evidence="7">UTAD17</strain>
    </source>
</reference>
<sequence length="370" mass="43342">MQFGNNKEWYHNYFIIFLISFSIIASGINGFSHDHEYSHFNHANIDKLISLKSEQESIILPFNTTRIPGSKESIKIQEYITFFFEQLNNNSNGILWVVTRDNFKENGYNFTNLVFSLNYVDKNKNNNKKEFLHMQDYKKEKSLILAAHYDSKIDPPGFIGAVDSALSCSILLYIAYFITNLDTQNDYTHIYENGFVKNLEIIFFDGEEALKKWNDDDSIYGSKHLVSKYPGKYNGKNIELMILLDLLGSSDDEDLSIYSYFANSHIFYERLSTVEKKLFPFGKTKLISDNKSFIWSSKKNTKRPVFVLEDDHIPFYTRGIPILHLIPLPFPKTWHTIDDDFNHVNMTSVKKWCKMLSTFTVEYLHDRLFE</sequence>
<dbReference type="GO" id="GO:0008233">
    <property type="term" value="F:peptidase activity"/>
    <property type="evidence" value="ECO:0007669"/>
    <property type="project" value="UniProtKB-KW"/>
</dbReference>
<keyword evidence="3" id="KW-0378">Hydrolase</keyword>
<accession>A0A376B0Q7</accession>
<dbReference type="EC" id="3.4.-.-" evidence="3"/>
<feature type="domain" description="Peptidase M28" evidence="5">
    <location>
        <begin position="139"/>
        <end position="358"/>
    </location>
</feature>
<keyword evidence="3" id="KW-0645">Protease</keyword>
<dbReference type="VEuPathDB" id="FungiDB:SCODWIG_00008"/>
<evidence type="ECO:0000256" key="2">
    <source>
        <dbReference type="ARBA" id="ARBA00023315"/>
    </source>
</evidence>
<dbReference type="InterPro" id="IPR007484">
    <property type="entry name" value="Peptidase_M28"/>
</dbReference>
<keyword evidence="7" id="KW-1185">Reference proteome</keyword>
<evidence type="ECO:0000256" key="3">
    <source>
        <dbReference type="RuleBase" id="RU361240"/>
    </source>
</evidence>
<keyword evidence="4" id="KW-0472">Membrane</keyword>
<keyword evidence="3" id="KW-0479">Metal-binding</keyword>
<feature type="transmembrane region" description="Helical" evidence="4">
    <location>
        <begin position="12"/>
        <end position="31"/>
    </location>
</feature>
<dbReference type="SUPFAM" id="SSF53187">
    <property type="entry name" value="Zn-dependent exopeptidases"/>
    <property type="match status" value="1"/>
</dbReference>
<evidence type="ECO:0000259" key="5">
    <source>
        <dbReference type="Pfam" id="PF04389"/>
    </source>
</evidence>
<evidence type="ECO:0000313" key="7">
    <source>
        <dbReference type="Proteomes" id="UP000262825"/>
    </source>
</evidence>
<comment type="similarity">
    <text evidence="3">Belongs to the peptidase M28 family.</text>
</comment>
<evidence type="ECO:0000313" key="6">
    <source>
        <dbReference type="EMBL" id="SSD58247.1"/>
    </source>
</evidence>
<dbReference type="PANTHER" id="PTHR12283">
    <property type="entry name" value="GLUTAMINYL-PEPTIDE CYCLOTRANSFERASE"/>
    <property type="match status" value="1"/>
</dbReference>
<organism evidence="6 7">
    <name type="scientific">Saccharomycodes ludwigii</name>
    <dbReference type="NCBI Taxonomy" id="36035"/>
    <lineage>
        <taxon>Eukaryota</taxon>
        <taxon>Fungi</taxon>
        <taxon>Dikarya</taxon>
        <taxon>Ascomycota</taxon>
        <taxon>Saccharomycotina</taxon>
        <taxon>Saccharomycetes</taxon>
        <taxon>Saccharomycodales</taxon>
        <taxon>Saccharomycodaceae</taxon>
        <taxon>Saccharomycodes</taxon>
    </lineage>
</organism>
<dbReference type="Proteomes" id="UP000262825">
    <property type="component" value="Unassembled WGS sequence"/>
</dbReference>
<evidence type="ECO:0000256" key="4">
    <source>
        <dbReference type="SAM" id="Phobius"/>
    </source>
</evidence>
<dbReference type="GO" id="GO:0008270">
    <property type="term" value="F:zinc ion binding"/>
    <property type="evidence" value="ECO:0007669"/>
    <property type="project" value="TreeGrafter"/>
</dbReference>